<evidence type="ECO:0008006" key="2">
    <source>
        <dbReference type="Google" id="ProtNLM"/>
    </source>
</evidence>
<organism evidence="1">
    <name type="scientific">Sesamum latifolium</name>
    <dbReference type="NCBI Taxonomy" id="2727402"/>
    <lineage>
        <taxon>Eukaryota</taxon>
        <taxon>Viridiplantae</taxon>
        <taxon>Streptophyta</taxon>
        <taxon>Embryophyta</taxon>
        <taxon>Tracheophyta</taxon>
        <taxon>Spermatophyta</taxon>
        <taxon>Magnoliopsida</taxon>
        <taxon>eudicotyledons</taxon>
        <taxon>Gunneridae</taxon>
        <taxon>Pentapetalae</taxon>
        <taxon>asterids</taxon>
        <taxon>lamiids</taxon>
        <taxon>Lamiales</taxon>
        <taxon>Pedaliaceae</taxon>
        <taxon>Sesamum</taxon>
    </lineage>
</organism>
<comment type="caution">
    <text evidence="1">The sequence shown here is derived from an EMBL/GenBank/DDBJ whole genome shotgun (WGS) entry which is preliminary data.</text>
</comment>
<accession>A0AAW2WVT2</accession>
<evidence type="ECO:0000313" key="1">
    <source>
        <dbReference type="EMBL" id="KAL0445034.1"/>
    </source>
</evidence>
<gene>
    <name evidence="1" type="ORF">Slati_2226100</name>
</gene>
<dbReference type="EMBL" id="JACGWN010000007">
    <property type="protein sequence ID" value="KAL0445034.1"/>
    <property type="molecule type" value="Genomic_DNA"/>
</dbReference>
<dbReference type="PANTHER" id="PTHR33710">
    <property type="entry name" value="BNAC02G09200D PROTEIN"/>
    <property type="match status" value="1"/>
</dbReference>
<dbReference type="PANTHER" id="PTHR33710:SF83">
    <property type="entry name" value="ENDONUCLEASE_EXONUCLEASE_PHOSPHATASE DOMAIN-CONTAINING PROTEIN"/>
    <property type="match status" value="1"/>
</dbReference>
<sequence>MVRERLDRACSNVAWSQSFPEACVRHAGSPYSDHSPLIVVLRPVVQWNLSGIRKCFHFEAAWLQESACEDIVSKVWMPPGFSLREKIAMVGAKLSDWGRDLGRKARDIIQVLERSLLAQNHGAVTASQSRGLNDKEELTKLIMQEEIFWKQRSKDLWLKEGDRNTGFFHLRLVRDIVLILFIDSVTLMELGWSQWKGCSVVFWNIFRGCSHLATLFRMIFGAAQNISPP</sequence>
<reference evidence="1" key="2">
    <citation type="journal article" date="2024" name="Plant">
        <title>Genomic evolution and insights into agronomic trait innovations of Sesamum species.</title>
        <authorList>
            <person name="Miao H."/>
            <person name="Wang L."/>
            <person name="Qu L."/>
            <person name="Liu H."/>
            <person name="Sun Y."/>
            <person name="Le M."/>
            <person name="Wang Q."/>
            <person name="Wei S."/>
            <person name="Zheng Y."/>
            <person name="Lin W."/>
            <person name="Duan Y."/>
            <person name="Cao H."/>
            <person name="Xiong S."/>
            <person name="Wang X."/>
            <person name="Wei L."/>
            <person name="Li C."/>
            <person name="Ma Q."/>
            <person name="Ju M."/>
            <person name="Zhao R."/>
            <person name="Li G."/>
            <person name="Mu C."/>
            <person name="Tian Q."/>
            <person name="Mei H."/>
            <person name="Zhang T."/>
            <person name="Gao T."/>
            <person name="Zhang H."/>
        </authorList>
    </citation>
    <scope>NUCLEOTIDE SEQUENCE</scope>
    <source>
        <strain evidence="1">KEN1</strain>
    </source>
</reference>
<proteinExistence type="predicted"/>
<protein>
    <recommendedName>
        <fullName evidence="2">Reverse transcriptase</fullName>
    </recommendedName>
</protein>
<dbReference type="AlphaFoldDB" id="A0AAW2WVT2"/>
<reference evidence="1" key="1">
    <citation type="submission" date="2020-06" db="EMBL/GenBank/DDBJ databases">
        <authorList>
            <person name="Li T."/>
            <person name="Hu X."/>
            <person name="Zhang T."/>
            <person name="Song X."/>
            <person name="Zhang H."/>
            <person name="Dai N."/>
            <person name="Sheng W."/>
            <person name="Hou X."/>
            <person name="Wei L."/>
        </authorList>
    </citation>
    <scope>NUCLEOTIDE SEQUENCE</scope>
    <source>
        <strain evidence="1">KEN1</strain>
        <tissue evidence="1">Leaf</tissue>
    </source>
</reference>
<name>A0AAW2WVT2_9LAMI</name>